<dbReference type="GO" id="GO:0046872">
    <property type="term" value="F:metal ion binding"/>
    <property type="evidence" value="ECO:0007669"/>
    <property type="project" value="UniProtKB-KW"/>
</dbReference>
<dbReference type="Pfam" id="PF03006">
    <property type="entry name" value="HlyIII"/>
    <property type="match status" value="1"/>
</dbReference>
<accession>A0A0S4J7T5</accession>
<evidence type="ECO:0000256" key="4">
    <source>
        <dbReference type="ARBA" id="ARBA00022989"/>
    </source>
</evidence>
<proteinExistence type="inferred from homology"/>
<feature type="compositionally biased region" description="Low complexity" evidence="7">
    <location>
        <begin position="57"/>
        <end position="67"/>
    </location>
</feature>
<evidence type="ECO:0000313" key="9">
    <source>
        <dbReference type="EMBL" id="CUG86382.1"/>
    </source>
</evidence>
<gene>
    <name evidence="9" type="ORF">BSAL_92850</name>
</gene>
<feature type="transmembrane region" description="Helical" evidence="8">
    <location>
        <begin position="272"/>
        <end position="293"/>
    </location>
</feature>
<dbReference type="PANTHER" id="PTHR20855">
    <property type="entry name" value="ADIPOR/PROGESTIN RECEPTOR-RELATED"/>
    <property type="match status" value="1"/>
</dbReference>
<evidence type="ECO:0000313" key="10">
    <source>
        <dbReference type="Proteomes" id="UP000051952"/>
    </source>
</evidence>
<keyword evidence="4 8" id="KW-1133">Transmembrane helix</keyword>
<sequence length="370" mass="41627">MSSDSNSRIVSATSVSSSERKDRHDTPLLSEAKGAYDDSLNGDDDSHGDDSKHRLASYTPKSPSSESSVDDQEHEDRLEIQEAMAASPPPPICKGCSEFPLFLFDEIPERLKDNPFILSGYRAHYTTKMCLQSIFRVHNETANIWTHLLGFILFIGLCAYLFADIVTDNARSMMVLIAFALGLLVCLGSSTCFHTMNAHDDSNLCKILHKMDYFGITCLITGSFIPTIIFGFACDPLWKWIYLGIVLVMGAFGLIGPWFNFWTEVKYRTFRVFVYVVLVGSGVFPIIHINFILPISQTAPYTIGLALEIAVYLCGMLNWPVVQFLDRSEVSHIPRVCVCRTCRQWSVSHYPHQFHPSHITNCSIHHRPCA</sequence>
<comment type="subcellular location">
    <subcellularLocation>
        <location evidence="1">Membrane</location>
        <topology evidence="1">Multi-pass membrane protein</topology>
    </subcellularLocation>
</comment>
<feature type="compositionally biased region" description="Low complexity" evidence="7">
    <location>
        <begin position="1"/>
        <end position="17"/>
    </location>
</feature>
<feature type="transmembrane region" description="Helical" evidence="8">
    <location>
        <begin position="299"/>
        <end position="319"/>
    </location>
</feature>
<comment type="similarity">
    <text evidence="2">Belongs to the ADIPOR family.</text>
</comment>
<keyword evidence="5 8" id="KW-0472">Membrane</keyword>
<protein>
    <submittedName>
        <fullName evidence="9">Haemolysin III-related integral membrane protein, putative</fullName>
    </submittedName>
</protein>
<evidence type="ECO:0000256" key="2">
    <source>
        <dbReference type="ARBA" id="ARBA00007018"/>
    </source>
</evidence>
<dbReference type="InterPro" id="IPR004254">
    <property type="entry name" value="AdipoR/HlyIII-related"/>
</dbReference>
<dbReference type="GO" id="GO:0038023">
    <property type="term" value="F:signaling receptor activity"/>
    <property type="evidence" value="ECO:0007669"/>
    <property type="project" value="TreeGrafter"/>
</dbReference>
<evidence type="ECO:0000256" key="5">
    <source>
        <dbReference type="ARBA" id="ARBA00023136"/>
    </source>
</evidence>
<feature type="binding site" evidence="6">
    <location>
        <position position="194"/>
    </location>
    <ligand>
        <name>Zn(2+)</name>
        <dbReference type="ChEBI" id="CHEBI:29105"/>
    </ligand>
</feature>
<evidence type="ECO:0000256" key="6">
    <source>
        <dbReference type="PIRSR" id="PIRSR604254-1"/>
    </source>
</evidence>
<reference evidence="10" key="1">
    <citation type="submission" date="2015-09" db="EMBL/GenBank/DDBJ databases">
        <authorList>
            <consortium name="Pathogen Informatics"/>
        </authorList>
    </citation>
    <scope>NUCLEOTIDE SEQUENCE [LARGE SCALE GENOMIC DNA]</scope>
    <source>
        <strain evidence="10">Lake Konstanz</strain>
    </source>
</reference>
<keyword evidence="6" id="KW-0862">Zinc</keyword>
<keyword evidence="6" id="KW-0479">Metal-binding</keyword>
<feature type="compositionally biased region" description="Basic and acidic residues" evidence="7">
    <location>
        <begin position="44"/>
        <end position="53"/>
    </location>
</feature>
<dbReference type="EMBL" id="CYKH01001286">
    <property type="protein sequence ID" value="CUG86382.1"/>
    <property type="molecule type" value="Genomic_DNA"/>
</dbReference>
<keyword evidence="3 8" id="KW-0812">Transmembrane</keyword>
<dbReference type="VEuPathDB" id="TriTrypDB:BSAL_92850"/>
<organism evidence="9 10">
    <name type="scientific">Bodo saltans</name>
    <name type="common">Flagellated protozoan</name>
    <dbReference type="NCBI Taxonomy" id="75058"/>
    <lineage>
        <taxon>Eukaryota</taxon>
        <taxon>Discoba</taxon>
        <taxon>Euglenozoa</taxon>
        <taxon>Kinetoplastea</taxon>
        <taxon>Metakinetoplastina</taxon>
        <taxon>Eubodonida</taxon>
        <taxon>Bodonidae</taxon>
        <taxon>Bodo</taxon>
    </lineage>
</organism>
<evidence type="ECO:0000256" key="1">
    <source>
        <dbReference type="ARBA" id="ARBA00004141"/>
    </source>
</evidence>
<dbReference type="OrthoDB" id="529367at2759"/>
<evidence type="ECO:0000256" key="3">
    <source>
        <dbReference type="ARBA" id="ARBA00022692"/>
    </source>
</evidence>
<dbReference type="AlphaFoldDB" id="A0A0S4J7T5"/>
<keyword evidence="10" id="KW-1185">Reference proteome</keyword>
<feature type="transmembrane region" description="Helical" evidence="8">
    <location>
        <begin position="213"/>
        <end position="233"/>
    </location>
</feature>
<feature type="transmembrane region" description="Helical" evidence="8">
    <location>
        <begin position="175"/>
        <end position="193"/>
    </location>
</feature>
<dbReference type="GO" id="GO:0016020">
    <property type="term" value="C:membrane"/>
    <property type="evidence" value="ECO:0007669"/>
    <property type="project" value="UniProtKB-SubCell"/>
</dbReference>
<name>A0A0S4J7T5_BODSA</name>
<feature type="transmembrane region" description="Helical" evidence="8">
    <location>
        <begin position="239"/>
        <end position="260"/>
    </location>
</feature>
<evidence type="ECO:0000256" key="7">
    <source>
        <dbReference type="SAM" id="MobiDB-lite"/>
    </source>
</evidence>
<dbReference type="PANTHER" id="PTHR20855:SF52">
    <property type="entry name" value="ADIPONECTIN RECEPTOR PROTEIN"/>
    <property type="match status" value="1"/>
</dbReference>
<feature type="region of interest" description="Disordered" evidence="7">
    <location>
        <begin position="1"/>
        <end position="76"/>
    </location>
</feature>
<feature type="transmembrane region" description="Helical" evidence="8">
    <location>
        <begin position="144"/>
        <end position="163"/>
    </location>
</feature>
<evidence type="ECO:0000256" key="8">
    <source>
        <dbReference type="SAM" id="Phobius"/>
    </source>
</evidence>
<dbReference type="Proteomes" id="UP000051952">
    <property type="component" value="Unassembled WGS sequence"/>
</dbReference>